<dbReference type="PANTHER" id="PTHR22993:SF9">
    <property type="entry name" value="FORMAMIDOPYRIMIDINE-DNA GLYCOSYLASE"/>
    <property type="match status" value="1"/>
</dbReference>
<dbReference type="OrthoDB" id="9800855at2"/>
<keyword evidence="3" id="KW-0227">DNA damage</keyword>
<keyword evidence="7" id="KW-0456">Lyase</keyword>
<evidence type="ECO:0000256" key="8">
    <source>
        <dbReference type="ARBA" id="ARBA00023268"/>
    </source>
</evidence>
<dbReference type="Proteomes" id="UP000294419">
    <property type="component" value="Chromosome"/>
</dbReference>
<dbReference type="GO" id="GO:0003906">
    <property type="term" value="F:DNA-(apurinic or apyrimidinic site) endonuclease activity"/>
    <property type="evidence" value="ECO:0007669"/>
    <property type="project" value="InterPro"/>
</dbReference>
<dbReference type="Pfam" id="PF01149">
    <property type="entry name" value="Fapy_DNA_glyco"/>
    <property type="match status" value="1"/>
</dbReference>
<keyword evidence="4 11" id="KW-0378">Hydrolase</keyword>
<evidence type="ECO:0000313" key="12">
    <source>
        <dbReference type="Proteomes" id="UP000294419"/>
    </source>
</evidence>
<keyword evidence="9 11" id="KW-0326">Glycosidase</keyword>
<sequence>MPEGPSIVVFKKRLQRFEGETVTESGGYNNPFADSISGRKVVSVETYGKYLLLDFKDFLITVHFGLFGSFLINESKKVNTSFSLFFGEDHINFYVVKIKKLQKDHAFDQEINVFSKKYKLEKTKKFLLEKYGDKRIGDVLLNQDVFPGLGNIIRNEVLFLSKIHPESTVEKIPSKKMKELLQTIKEFSKASVELIEQKIWKSSSSVYKKKEWEDQEVLEYVAPKIKRKTYVVEKVQKIY</sequence>
<dbReference type="GO" id="GO:0008534">
    <property type="term" value="F:oxidized purine nucleobase lesion DNA N-glycosylase activity"/>
    <property type="evidence" value="ECO:0007669"/>
    <property type="project" value="UniProtKB-EC"/>
</dbReference>
<evidence type="ECO:0000256" key="6">
    <source>
        <dbReference type="ARBA" id="ARBA00023204"/>
    </source>
</evidence>
<evidence type="ECO:0000313" key="11">
    <source>
        <dbReference type="EMBL" id="QBO59122.1"/>
    </source>
</evidence>
<feature type="domain" description="Formamidopyrimidine-DNA glycosylase catalytic" evidence="10">
    <location>
        <begin position="2"/>
        <end position="87"/>
    </location>
</feature>
<dbReference type="SMART" id="SM00898">
    <property type="entry name" value="Fapy_DNA_glyco"/>
    <property type="match status" value="1"/>
</dbReference>
<keyword evidence="12" id="KW-1185">Reference proteome</keyword>
<reference evidence="11 12" key="1">
    <citation type="submission" date="2019-03" db="EMBL/GenBank/DDBJ databases">
        <authorList>
            <person name="Kim H."/>
            <person name="Yu S.-M."/>
        </authorList>
    </citation>
    <scope>NUCLEOTIDE SEQUENCE [LARGE SCALE GENOMIC DNA]</scope>
    <source>
        <strain evidence="11 12">NBC122</strain>
    </source>
</reference>
<proteinExistence type="inferred from homology"/>
<dbReference type="InterPro" id="IPR012319">
    <property type="entry name" value="FPG_cat"/>
</dbReference>
<keyword evidence="8" id="KW-0511">Multifunctional enzyme</keyword>
<evidence type="ECO:0000259" key="10">
    <source>
        <dbReference type="PROSITE" id="PS51068"/>
    </source>
</evidence>
<dbReference type="EMBL" id="CP037954">
    <property type="protein sequence ID" value="QBO59122.1"/>
    <property type="molecule type" value="Genomic_DNA"/>
</dbReference>
<dbReference type="Gene3D" id="1.10.8.50">
    <property type="match status" value="1"/>
</dbReference>
<accession>A0A4P6ZHK3</accession>
<evidence type="ECO:0000256" key="3">
    <source>
        <dbReference type="ARBA" id="ARBA00022763"/>
    </source>
</evidence>
<keyword evidence="5" id="KW-0238">DNA-binding</keyword>
<dbReference type="GO" id="GO:0006284">
    <property type="term" value="P:base-excision repair"/>
    <property type="evidence" value="ECO:0007669"/>
    <property type="project" value="InterPro"/>
</dbReference>
<dbReference type="AlphaFoldDB" id="A0A4P6ZHK3"/>
<dbReference type="EC" id="3.2.2.23" evidence="11"/>
<dbReference type="PROSITE" id="PS51068">
    <property type="entry name" value="FPG_CAT"/>
    <property type="match status" value="1"/>
</dbReference>
<dbReference type="GO" id="GO:0008270">
    <property type="term" value="F:zinc ion binding"/>
    <property type="evidence" value="ECO:0007669"/>
    <property type="project" value="InterPro"/>
</dbReference>
<dbReference type="KEGG" id="csal:NBC122_02317"/>
<dbReference type="SMART" id="SM01232">
    <property type="entry name" value="H2TH"/>
    <property type="match status" value="1"/>
</dbReference>
<evidence type="ECO:0000256" key="1">
    <source>
        <dbReference type="ARBA" id="ARBA00001668"/>
    </source>
</evidence>
<comment type="similarity">
    <text evidence="2">Belongs to the FPG family.</text>
</comment>
<evidence type="ECO:0000256" key="9">
    <source>
        <dbReference type="ARBA" id="ARBA00023295"/>
    </source>
</evidence>
<dbReference type="Pfam" id="PF06831">
    <property type="entry name" value="H2TH"/>
    <property type="match status" value="1"/>
</dbReference>
<evidence type="ECO:0000256" key="2">
    <source>
        <dbReference type="ARBA" id="ARBA00009409"/>
    </source>
</evidence>
<gene>
    <name evidence="11" type="primary">mutM</name>
    <name evidence="11" type="ORF">NBC122_02317</name>
</gene>
<protein>
    <submittedName>
        <fullName evidence="11">Formamidopyrimidine-DNA glycosylase</fullName>
        <ecNumber evidence="11">3.2.2.23</ecNumber>
    </submittedName>
</protein>
<name>A0A4P6ZHK3_9FLAO</name>
<dbReference type="GO" id="GO:0003684">
    <property type="term" value="F:damaged DNA binding"/>
    <property type="evidence" value="ECO:0007669"/>
    <property type="project" value="InterPro"/>
</dbReference>
<dbReference type="SUPFAM" id="SSF46946">
    <property type="entry name" value="S13-like H2TH domain"/>
    <property type="match status" value="1"/>
</dbReference>
<comment type="catalytic activity">
    <reaction evidence="1">
        <text>Hydrolysis of DNA containing ring-opened 7-methylguanine residues, releasing 2,6-diamino-4-hydroxy-5-(N-methyl)formamidopyrimidine.</text>
        <dbReference type="EC" id="3.2.2.23"/>
    </reaction>
</comment>
<keyword evidence="6" id="KW-0234">DNA repair</keyword>
<dbReference type="InterPro" id="IPR035937">
    <property type="entry name" value="FPG_N"/>
</dbReference>
<dbReference type="RefSeq" id="WP_133440487.1">
    <property type="nucleotide sequence ID" value="NZ_CP037954.1"/>
</dbReference>
<dbReference type="InterPro" id="IPR015886">
    <property type="entry name" value="H2TH_FPG"/>
</dbReference>
<evidence type="ECO:0000256" key="4">
    <source>
        <dbReference type="ARBA" id="ARBA00022801"/>
    </source>
</evidence>
<dbReference type="Gene3D" id="3.20.190.10">
    <property type="entry name" value="MutM-like, N-terminal"/>
    <property type="match status" value="1"/>
</dbReference>
<evidence type="ECO:0000256" key="7">
    <source>
        <dbReference type="ARBA" id="ARBA00023239"/>
    </source>
</evidence>
<dbReference type="GO" id="GO:0016829">
    <property type="term" value="F:lyase activity"/>
    <property type="evidence" value="ECO:0007669"/>
    <property type="project" value="UniProtKB-KW"/>
</dbReference>
<organism evidence="11 12">
    <name type="scientific">Chryseobacterium salivictor</name>
    <dbReference type="NCBI Taxonomy" id="2547600"/>
    <lineage>
        <taxon>Bacteria</taxon>
        <taxon>Pseudomonadati</taxon>
        <taxon>Bacteroidota</taxon>
        <taxon>Flavobacteriia</taxon>
        <taxon>Flavobacteriales</taxon>
        <taxon>Weeksellaceae</taxon>
        <taxon>Chryseobacterium group</taxon>
        <taxon>Chryseobacterium</taxon>
    </lineage>
</organism>
<evidence type="ECO:0000256" key="5">
    <source>
        <dbReference type="ARBA" id="ARBA00023125"/>
    </source>
</evidence>
<dbReference type="PANTHER" id="PTHR22993">
    <property type="entry name" value="FORMAMIDOPYRIMIDINE-DNA GLYCOSYLASE"/>
    <property type="match status" value="1"/>
</dbReference>
<dbReference type="InterPro" id="IPR010979">
    <property type="entry name" value="Ribosomal_uS13-like_H2TH"/>
</dbReference>
<dbReference type="SUPFAM" id="SSF81624">
    <property type="entry name" value="N-terminal domain of MutM-like DNA repair proteins"/>
    <property type="match status" value="1"/>
</dbReference>